<dbReference type="Pfam" id="PF04157">
    <property type="entry name" value="EAP30"/>
    <property type="match status" value="1"/>
</dbReference>
<comment type="subcellular location">
    <subcellularLocation>
        <location evidence="7">Cytoplasm</location>
    </subcellularLocation>
    <subcellularLocation>
        <location evidence="7">Endosome</location>
    </subcellularLocation>
</comment>
<evidence type="ECO:0000256" key="5">
    <source>
        <dbReference type="ARBA" id="ARBA00022927"/>
    </source>
</evidence>
<dbReference type="VEuPathDB" id="VectorBase:GAUT003797"/>
<dbReference type="GO" id="GO:0031902">
    <property type="term" value="C:late endosome membrane"/>
    <property type="evidence" value="ECO:0007669"/>
    <property type="project" value="UniProtKB-UniRule"/>
</dbReference>
<organism evidence="9 10">
    <name type="scientific">Glossina austeni</name>
    <name type="common">Savannah tsetse fly</name>
    <dbReference type="NCBI Taxonomy" id="7395"/>
    <lineage>
        <taxon>Eukaryota</taxon>
        <taxon>Metazoa</taxon>
        <taxon>Ecdysozoa</taxon>
        <taxon>Arthropoda</taxon>
        <taxon>Hexapoda</taxon>
        <taxon>Insecta</taxon>
        <taxon>Pterygota</taxon>
        <taxon>Neoptera</taxon>
        <taxon>Endopterygota</taxon>
        <taxon>Diptera</taxon>
        <taxon>Brachycera</taxon>
        <taxon>Muscomorpha</taxon>
        <taxon>Hippoboscoidea</taxon>
        <taxon>Glossinidae</taxon>
        <taxon>Glossina</taxon>
    </lineage>
</organism>
<dbReference type="InterPro" id="IPR040608">
    <property type="entry name" value="Snf8/Vps36"/>
</dbReference>
<protein>
    <recommendedName>
        <fullName evidence="2 7">Vacuolar protein-sorting-associated protein 36</fullName>
    </recommendedName>
    <alternativeName>
        <fullName evidence="6 7">ESCRT-II complex subunit VPS36</fullName>
    </alternativeName>
</protein>
<keyword evidence="3 7" id="KW-0813">Transport</keyword>
<dbReference type="InterPro" id="IPR011993">
    <property type="entry name" value="PH-like_dom_sf"/>
</dbReference>
<dbReference type="Gene3D" id="2.30.29.30">
    <property type="entry name" value="Pleckstrin-homology domain (PH domain)/Phosphotyrosine-binding domain (PTB)"/>
    <property type="match status" value="1"/>
</dbReference>
<feature type="domain" description="GLUE N-terminal" evidence="8">
    <location>
        <begin position="1"/>
        <end position="144"/>
    </location>
</feature>
<proteinExistence type="inferred from homology"/>
<evidence type="ECO:0000256" key="1">
    <source>
        <dbReference type="ARBA" id="ARBA00009697"/>
    </source>
</evidence>
<dbReference type="FunFam" id="1.10.10.10:FF:000416">
    <property type="entry name" value="Vacuolar protein-sorting-associated protein 36"/>
    <property type="match status" value="1"/>
</dbReference>
<dbReference type="Proteomes" id="UP000078200">
    <property type="component" value="Unassembled WGS sequence"/>
</dbReference>
<name>A0A1A9UG69_GLOAU</name>
<dbReference type="GO" id="GO:0032266">
    <property type="term" value="F:phosphatidylinositol-3-phosphate binding"/>
    <property type="evidence" value="ECO:0007669"/>
    <property type="project" value="UniProtKB-UniRule"/>
</dbReference>
<keyword evidence="4 7" id="KW-0963">Cytoplasm</keyword>
<dbReference type="GO" id="GO:0043328">
    <property type="term" value="P:protein transport to vacuole involved in ubiquitin-dependent protein catabolic process via the multivesicular body sorting pathway"/>
    <property type="evidence" value="ECO:0007669"/>
    <property type="project" value="UniProtKB-UniRule"/>
</dbReference>
<dbReference type="SUPFAM" id="SSF46785">
    <property type="entry name" value="Winged helix' DNA-binding domain"/>
    <property type="match status" value="2"/>
</dbReference>
<dbReference type="PROSITE" id="PS51495">
    <property type="entry name" value="GLUE"/>
    <property type="match status" value="1"/>
</dbReference>
<dbReference type="GO" id="GO:0043130">
    <property type="term" value="F:ubiquitin binding"/>
    <property type="evidence" value="ECO:0007669"/>
    <property type="project" value="UniProtKB-UniRule"/>
</dbReference>
<comment type="subunit">
    <text evidence="7">Component of the endosomal sorting complex required for transport II (ESCRT-II).</text>
</comment>
<sequence>MNRFEYIEARLEDGETFVSRESNIKLYDGEQKTQFEDGELVLTTHRLFWGRPGEIARAAVTLCLHLRYIVSISEEQASNYLFGRKTRLILHLRPAAIDKAPGPLDNSKASFIKLSGKHGVYSEFASALRETLEARIWQVDAGSTNSNEHCEEQAKPTAKELSTREARLRMRTGIGGIERAIEAKSKETDENIALAFQDLRVLMAMAKDMVGISQVISEKIRNERGEISQDETITFKSYLLSLGIADPVTREGYSSDSAYFSSLAQQLCEMLLDPIEDCGGMMSLADVYCRVNRARGLELLSPEDLLHACHLLQGPIKLRKFPSGAMVLQLESHDDEMIAADTLALVESNASLAVEDLAKLRNISLLLAKERLLAAERLGKLCRDESLEGLRFYPNFLINRTEEC</sequence>
<dbReference type="PANTHER" id="PTHR13128">
    <property type="entry name" value="VACUOLAR PROTEIN-SORTING-ASSOCIATED PROTEIN 36"/>
    <property type="match status" value="1"/>
</dbReference>
<evidence type="ECO:0000313" key="9">
    <source>
        <dbReference type="EnsemblMetazoa" id="GAUT003797-PA"/>
    </source>
</evidence>
<evidence type="ECO:0000256" key="6">
    <source>
        <dbReference type="ARBA" id="ARBA00030114"/>
    </source>
</evidence>
<evidence type="ECO:0000313" key="10">
    <source>
        <dbReference type="Proteomes" id="UP000078200"/>
    </source>
</evidence>
<keyword evidence="5 7" id="KW-0653">Protein transport</keyword>
<dbReference type="InterPro" id="IPR037855">
    <property type="entry name" value="Vps36"/>
</dbReference>
<comment type="similarity">
    <text evidence="1 7">Belongs to the VPS36 family.</text>
</comment>
<dbReference type="Pfam" id="PF11605">
    <property type="entry name" value="Vps36_ESCRT-II"/>
    <property type="match status" value="1"/>
</dbReference>
<dbReference type="Gene3D" id="1.10.10.10">
    <property type="entry name" value="Winged helix-like DNA-binding domain superfamily/Winged helix DNA-binding domain"/>
    <property type="match status" value="2"/>
</dbReference>
<evidence type="ECO:0000256" key="4">
    <source>
        <dbReference type="ARBA" id="ARBA00022490"/>
    </source>
</evidence>
<dbReference type="SUPFAM" id="SSF50729">
    <property type="entry name" value="PH domain-like"/>
    <property type="match status" value="1"/>
</dbReference>
<evidence type="ECO:0000259" key="8">
    <source>
        <dbReference type="PROSITE" id="PS51495"/>
    </source>
</evidence>
<evidence type="ECO:0000256" key="3">
    <source>
        <dbReference type="ARBA" id="ARBA00022448"/>
    </source>
</evidence>
<dbReference type="EnsemblMetazoa" id="GAUT003797-RA">
    <property type="protein sequence ID" value="GAUT003797-PA"/>
    <property type="gene ID" value="GAUT003797"/>
</dbReference>
<keyword evidence="10" id="KW-1185">Reference proteome</keyword>
<accession>A0A1A9UG69</accession>
<dbReference type="InterPro" id="IPR036390">
    <property type="entry name" value="WH_DNA-bd_sf"/>
</dbReference>
<evidence type="ECO:0000256" key="7">
    <source>
        <dbReference type="RuleBase" id="RU367095"/>
    </source>
</evidence>
<dbReference type="InterPro" id="IPR036388">
    <property type="entry name" value="WH-like_DNA-bd_sf"/>
</dbReference>
<dbReference type="AlphaFoldDB" id="A0A1A9UG69"/>
<dbReference type="Gene3D" id="6.10.140.260">
    <property type="match status" value="1"/>
</dbReference>
<dbReference type="FunFam" id="1.10.10.10:FF:000170">
    <property type="entry name" value="Vacuolar protein-sorting-associated protein 36"/>
    <property type="match status" value="1"/>
</dbReference>
<dbReference type="InterPro" id="IPR021648">
    <property type="entry name" value="GLUE_dom"/>
</dbReference>
<keyword evidence="7" id="KW-0967">Endosome</keyword>
<comment type="function">
    <text evidence="7">Component of the ESCRT-II complex (endosomal sorting complex required for transport II), which is required for multivesicular body (MVB) formation and sorting of endosomal cargo proteins into MVBs.</text>
</comment>
<dbReference type="PANTHER" id="PTHR13128:SF12">
    <property type="entry name" value="VACUOLAR PROTEIN-SORTING-ASSOCIATED PROTEIN 36"/>
    <property type="match status" value="1"/>
</dbReference>
<evidence type="ECO:0000256" key="2">
    <source>
        <dbReference type="ARBA" id="ARBA00017953"/>
    </source>
</evidence>
<dbReference type="FunFam" id="2.30.29.30:FF:000550">
    <property type="entry name" value="Vacuolar protein-sorting-associated protein 36"/>
    <property type="match status" value="1"/>
</dbReference>
<dbReference type="GO" id="GO:0000814">
    <property type="term" value="C:ESCRT II complex"/>
    <property type="evidence" value="ECO:0007669"/>
    <property type="project" value="UniProtKB-UniRule"/>
</dbReference>
<dbReference type="STRING" id="7395.A0A1A9UG69"/>
<reference evidence="9" key="1">
    <citation type="submission" date="2020-05" db="UniProtKB">
        <authorList>
            <consortium name="EnsemblMetazoa"/>
        </authorList>
    </citation>
    <scope>IDENTIFICATION</scope>
    <source>
        <strain evidence="9">TTRI</strain>
    </source>
</reference>